<evidence type="ECO:0000259" key="10">
    <source>
        <dbReference type="Pfam" id="PF11904"/>
    </source>
</evidence>
<evidence type="ECO:0000256" key="6">
    <source>
        <dbReference type="ARBA" id="ARBA00023186"/>
    </source>
</evidence>
<dbReference type="Pfam" id="PF00023">
    <property type="entry name" value="Ank"/>
    <property type="match status" value="1"/>
</dbReference>
<feature type="region of interest" description="Disordered" evidence="9">
    <location>
        <begin position="201"/>
        <end position="225"/>
    </location>
</feature>
<feature type="region of interest" description="Disordered" evidence="9">
    <location>
        <begin position="160"/>
        <end position="186"/>
    </location>
</feature>
<keyword evidence="6" id="KW-0143">Chaperone</keyword>
<feature type="domain" description="Ankyrin repeat" evidence="10">
    <location>
        <begin position="400"/>
        <end position="528"/>
    </location>
</feature>
<keyword evidence="2" id="KW-0677">Repeat</keyword>
<dbReference type="GO" id="GO:0005789">
    <property type="term" value="C:endoplasmic reticulum membrane"/>
    <property type="evidence" value="ECO:0007669"/>
    <property type="project" value="UniProtKB-SubCell"/>
</dbReference>
<dbReference type="Proteomes" id="UP001295684">
    <property type="component" value="Unassembled WGS sequence"/>
</dbReference>
<comment type="subcellular location">
    <subcellularLocation>
        <location evidence="1">Endoplasmic reticulum membrane</location>
    </subcellularLocation>
</comment>
<evidence type="ECO:0000256" key="8">
    <source>
        <dbReference type="PROSITE-ProRule" id="PRU00023"/>
    </source>
</evidence>
<feature type="region of interest" description="Disordered" evidence="9">
    <location>
        <begin position="100"/>
        <end position="127"/>
    </location>
</feature>
<comment type="caution">
    <text evidence="11">The sequence shown here is derived from an EMBL/GenBank/DDBJ whole genome shotgun (WGS) entry which is preliminary data.</text>
</comment>
<evidence type="ECO:0000256" key="7">
    <source>
        <dbReference type="ARBA" id="ARBA00037107"/>
    </source>
</evidence>
<protein>
    <recommendedName>
        <fullName evidence="10">Ankyrin repeat domain-containing protein</fullName>
    </recommendedName>
</protein>
<evidence type="ECO:0000256" key="3">
    <source>
        <dbReference type="ARBA" id="ARBA00022824"/>
    </source>
</evidence>
<dbReference type="PANTHER" id="PTHR12447">
    <property type="entry name" value="ANKYRIN REPEAT DOMAIN-CONTAINING PROTEIN 13"/>
    <property type="match status" value="1"/>
</dbReference>
<keyword evidence="3" id="KW-0256">Endoplasmic reticulum</keyword>
<keyword evidence="4 8" id="KW-0040">ANK repeat</keyword>
<dbReference type="EMBL" id="CAMPGE010029947">
    <property type="protein sequence ID" value="CAI2387437.1"/>
    <property type="molecule type" value="Genomic_DNA"/>
</dbReference>
<feature type="compositionally biased region" description="Low complexity" evidence="9">
    <location>
        <begin position="212"/>
        <end position="225"/>
    </location>
</feature>
<evidence type="ECO:0000256" key="5">
    <source>
        <dbReference type="ARBA" id="ARBA00023136"/>
    </source>
</evidence>
<dbReference type="PROSITE" id="PS50088">
    <property type="entry name" value="ANK_REPEAT"/>
    <property type="match status" value="1"/>
</dbReference>
<feature type="repeat" description="ANK" evidence="8">
    <location>
        <begin position="279"/>
        <end position="316"/>
    </location>
</feature>
<reference evidence="11" key="1">
    <citation type="submission" date="2023-07" db="EMBL/GenBank/DDBJ databases">
        <authorList>
            <consortium name="AG Swart"/>
            <person name="Singh M."/>
            <person name="Singh A."/>
            <person name="Seah K."/>
            <person name="Emmerich C."/>
        </authorList>
    </citation>
    <scope>NUCLEOTIDE SEQUENCE</scope>
    <source>
        <strain evidence="11">DP1</strain>
    </source>
</reference>
<accession>A0AAD1YCX7</accession>
<keyword evidence="12" id="KW-1185">Reference proteome</keyword>
<dbReference type="InterPro" id="IPR036770">
    <property type="entry name" value="Ankyrin_rpt-contain_sf"/>
</dbReference>
<dbReference type="InterPro" id="IPR055285">
    <property type="entry name" value="ANKRD13_C"/>
</dbReference>
<dbReference type="Pfam" id="PF11904">
    <property type="entry name" value="ANKRD13_C"/>
    <property type="match status" value="1"/>
</dbReference>
<evidence type="ECO:0000256" key="9">
    <source>
        <dbReference type="SAM" id="MobiDB-lite"/>
    </source>
</evidence>
<evidence type="ECO:0000256" key="2">
    <source>
        <dbReference type="ARBA" id="ARBA00022737"/>
    </source>
</evidence>
<evidence type="ECO:0000313" key="11">
    <source>
        <dbReference type="EMBL" id="CAI2387437.1"/>
    </source>
</evidence>
<gene>
    <name evidence="11" type="ORF">ECRASSUSDP1_LOCUS29070</name>
</gene>
<evidence type="ECO:0000256" key="1">
    <source>
        <dbReference type="ARBA" id="ARBA00004586"/>
    </source>
</evidence>
<dbReference type="Gene3D" id="1.25.40.20">
    <property type="entry name" value="Ankyrin repeat-containing domain"/>
    <property type="match status" value="1"/>
</dbReference>
<dbReference type="SUPFAM" id="SSF48403">
    <property type="entry name" value="Ankyrin repeat"/>
    <property type="match status" value="1"/>
</dbReference>
<evidence type="ECO:0000313" key="12">
    <source>
        <dbReference type="Proteomes" id="UP001295684"/>
    </source>
</evidence>
<proteinExistence type="predicted"/>
<dbReference type="InterPro" id="IPR021832">
    <property type="entry name" value="ANKRD13"/>
</dbReference>
<name>A0AAD1YCX7_EUPCR</name>
<comment type="function">
    <text evidence="7">Acts as a molecular chaperone for G protein-coupled receptors, regulating their biogenesis and exit from the ER.</text>
</comment>
<organism evidence="11 12">
    <name type="scientific">Euplotes crassus</name>
    <dbReference type="NCBI Taxonomy" id="5936"/>
    <lineage>
        <taxon>Eukaryota</taxon>
        <taxon>Sar</taxon>
        <taxon>Alveolata</taxon>
        <taxon>Ciliophora</taxon>
        <taxon>Intramacronucleata</taxon>
        <taxon>Spirotrichea</taxon>
        <taxon>Hypotrichia</taxon>
        <taxon>Euplotida</taxon>
        <taxon>Euplotidae</taxon>
        <taxon>Moneuplotes</taxon>
    </lineage>
</organism>
<dbReference type="PANTHER" id="PTHR12447:SF25">
    <property type="entry name" value="ANKYRIN REPEAT DOMAIN-CONTAINING PROTEIN 13C"/>
    <property type="match status" value="1"/>
</dbReference>
<evidence type="ECO:0000256" key="4">
    <source>
        <dbReference type="ARBA" id="ARBA00023043"/>
    </source>
</evidence>
<dbReference type="InterPro" id="IPR002110">
    <property type="entry name" value="Ankyrin_rpt"/>
</dbReference>
<dbReference type="AlphaFoldDB" id="A0AAD1YCX7"/>
<feature type="compositionally biased region" description="Basic residues" evidence="9">
    <location>
        <begin position="166"/>
        <end position="186"/>
    </location>
</feature>
<keyword evidence="5" id="KW-0472">Membrane</keyword>
<dbReference type="PROSITE" id="PS50297">
    <property type="entry name" value="ANK_REP_REGION"/>
    <property type="match status" value="1"/>
</dbReference>
<sequence>MESIQSNSSDSESLYESTLEQVIQYDRKSGKVVDPRSLCDLDIRHYKQEIEYQANSEFSSPEKDEELYRDLCVNNEIIHDNPYGKFSAIDLDESITPYSRKITGSSSRYPKGSVKAEEVSSDSSQEEVDNYKAINNFQTCETGAPTKHVDKFEIEEAMVQNSVHKQASKKKRKKKKKRKGKKKHRNTVKIIPGQKKYYNFTFSSDEEEETKQTTTKQSDSSFPEFDFNDEFEPPEDGVEEQIEKKDLHRLVFSKGQDEISQQYEYGFITKEDLARRDHRGNTPLHLAAKLSKLDEDYLLVVEYLLEIGAKHKEKDFDGWTIIDEAISTTNIRLLGIIYDFCAERKRNQWKNRDKIINNLRNIPDFYLELKWEFNSTVIPFLSKFTPKDTYKIWKFGSSLRLDFTLVGVDKLKGKRRDMTIIFRDPSEADDPYNECYVLLINRSKGIVVDPIEELDYEEKIAVLEDILNSDSVKADVEVSDPDFRPATNMWGSEKTSKINGSKCSEFKLSFESNKRFEKKGTDIFQWTEEEYFDTFITQEDHEDRILDENPDLEIKQGTVQNKTEKRNAYFWLDPSFELTPGQFFSILETLQSGGNIGIQKLYEYLQHDNIKQGLEENGFPVKISIPFGYTINAKVLFNNFEFIEDYRSSYRHILPQDAEDIAEVFQISPDFEKVSRKEGMKTMKNKKKRLAFANFIHS</sequence>